<sequence>MAVKVRLSLAVLVFSLLALCVGIAKSNKDPELKVCEHQCKEQLGYDEREVEKCLGDCTKEHFRRKEERERETRGTEEEDDHEWRSFTVDPAKKKLGQCLEECQRQGGGEQKSLCRLRCQDKYEREPGREEEGNMKEKEEEGNPYVFEDRHLKSEVETEHGRVRVLEKFTKKSKLLRGLENIRVAILEANPQTFIAPTHLDAVFVLFVAKGRGAITLIHEKDKQTFNLERGDVFRVPAGTTFYMVNKDENEKLRVAKILWPVNLPGNFKNLLFSMFLWLIDYDGFTMQAFHGAGGEDAQSFFRAFSWELLEAALKTDRGRLERIFKQQQAGGIVKASKEQIQALGHGEEGGHGGGGLWPFPTGGSSGPFNIFDKGPVKRNNYGQLFEAKPKDSEQLRDLDLIVSLANITRGSMAGPYYNSKATMISIVLEGEGYFEMASPRDSSSGSSMGYIESEGSRRGKGGQTYQRTSSRLSRSSVFIVPAGHPVATVASGNSNLEVLCFEVYAKGNVRYPLAGKWNVIGEMDREAKELAYGVPAKEVDQIFGKQQEEFFFPGPRSQRREGRAYA</sequence>
<dbReference type="Proteomes" id="UP000886885">
    <property type="component" value="Chromosome 5A"/>
</dbReference>
<dbReference type="CDD" id="cd02245">
    <property type="entry name" value="cupin_7S_vicilin-like_C"/>
    <property type="match status" value="1"/>
</dbReference>
<proteinExistence type="predicted"/>
<protein>
    <recommendedName>
        <fullName evidence="3">Cupin type-1 domain-containing protein</fullName>
    </recommendedName>
</protein>
<feature type="signal peptide" evidence="2">
    <location>
        <begin position="1"/>
        <end position="26"/>
    </location>
</feature>
<feature type="domain" description="Cupin type-1" evidence="3">
    <location>
        <begin position="368"/>
        <end position="540"/>
    </location>
</feature>
<dbReference type="EMBL" id="JAAWWB010000009">
    <property type="protein sequence ID" value="KAG6776354.1"/>
    <property type="molecule type" value="Genomic_DNA"/>
</dbReference>
<dbReference type="Pfam" id="PF00190">
    <property type="entry name" value="Cupin_1"/>
    <property type="match status" value="2"/>
</dbReference>
<reference evidence="4" key="1">
    <citation type="journal article" date="2020" name="bioRxiv">
        <title>Hybrid origin of Populus tomentosa Carr. identified through genome sequencing and phylogenomic analysis.</title>
        <authorList>
            <person name="An X."/>
            <person name="Gao K."/>
            <person name="Chen Z."/>
            <person name="Li J."/>
            <person name="Yang X."/>
            <person name="Yang X."/>
            <person name="Zhou J."/>
            <person name="Guo T."/>
            <person name="Zhao T."/>
            <person name="Huang S."/>
            <person name="Miao D."/>
            <person name="Khan W.U."/>
            <person name="Rao P."/>
            <person name="Ye M."/>
            <person name="Lei B."/>
            <person name="Liao W."/>
            <person name="Wang J."/>
            <person name="Ji L."/>
            <person name="Li Y."/>
            <person name="Guo B."/>
            <person name="Mustafa N.S."/>
            <person name="Li S."/>
            <person name="Yun Q."/>
            <person name="Keller S.R."/>
            <person name="Mao J."/>
            <person name="Zhang R."/>
            <person name="Strauss S.H."/>
        </authorList>
    </citation>
    <scope>NUCLEOTIDE SEQUENCE</scope>
    <source>
        <strain evidence="4">GM15</strain>
        <tissue evidence="4">Leaf</tissue>
    </source>
</reference>
<evidence type="ECO:0000256" key="1">
    <source>
        <dbReference type="SAM" id="MobiDB-lite"/>
    </source>
</evidence>
<name>A0A8X7ZUV0_POPTO</name>
<evidence type="ECO:0000313" key="5">
    <source>
        <dbReference type="Proteomes" id="UP000886885"/>
    </source>
</evidence>
<feature type="domain" description="Cupin type-1" evidence="3">
    <location>
        <begin position="143"/>
        <end position="321"/>
    </location>
</feature>
<gene>
    <name evidence="4" type="ORF">POTOM_019860</name>
</gene>
<feature type="chain" id="PRO_5036502842" description="Cupin type-1 domain-containing protein" evidence="2">
    <location>
        <begin position="27"/>
        <end position="566"/>
    </location>
</feature>
<dbReference type="PANTHER" id="PTHR31189:SF13">
    <property type="entry name" value="CUPINCIN"/>
    <property type="match status" value="1"/>
</dbReference>
<dbReference type="SMART" id="SM00835">
    <property type="entry name" value="Cupin_1"/>
    <property type="match status" value="2"/>
</dbReference>
<evidence type="ECO:0000259" key="3">
    <source>
        <dbReference type="SMART" id="SM00835"/>
    </source>
</evidence>
<evidence type="ECO:0000313" key="4">
    <source>
        <dbReference type="EMBL" id="KAG6776354.1"/>
    </source>
</evidence>
<keyword evidence="5" id="KW-1185">Reference proteome</keyword>
<dbReference type="AlphaFoldDB" id="A0A8X7ZUV0"/>
<dbReference type="CDD" id="cd02244">
    <property type="entry name" value="cupin_7S_vicilin-like_N"/>
    <property type="match status" value="1"/>
</dbReference>
<organism evidence="4 5">
    <name type="scientific">Populus tomentosa</name>
    <name type="common">Chinese white poplar</name>
    <dbReference type="NCBI Taxonomy" id="118781"/>
    <lineage>
        <taxon>Eukaryota</taxon>
        <taxon>Viridiplantae</taxon>
        <taxon>Streptophyta</taxon>
        <taxon>Embryophyta</taxon>
        <taxon>Tracheophyta</taxon>
        <taxon>Spermatophyta</taxon>
        <taxon>Magnoliopsida</taxon>
        <taxon>eudicotyledons</taxon>
        <taxon>Gunneridae</taxon>
        <taxon>Pentapetalae</taxon>
        <taxon>rosids</taxon>
        <taxon>fabids</taxon>
        <taxon>Malpighiales</taxon>
        <taxon>Salicaceae</taxon>
        <taxon>Saliceae</taxon>
        <taxon>Populus</taxon>
    </lineage>
</organism>
<keyword evidence="2" id="KW-0732">Signal</keyword>
<dbReference type="InterPro" id="IPR050253">
    <property type="entry name" value="Seed_Storage-Functional"/>
</dbReference>
<comment type="caution">
    <text evidence="4">The sequence shown here is derived from an EMBL/GenBank/DDBJ whole genome shotgun (WGS) entry which is preliminary data.</text>
</comment>
<dbReference type="OrthoDB" id="1912756at2759"/>
<evidence type="ECO:0000256" key="2">
    <source>
        <dbReference type="SAM" id="SignalP"/>
    </source>
</evidence>
<dbReference type="InterPro" id="IPR006045">
    <property type="entry name" value="Cupin_1"/>
</dbReference>
<feature type="region of interest" description="Disordered" evidence="1">
    <location>
        <begin position="438"/>
        <end position="469"/>
    </location>
</feature>
<accession>A0A8X7ZUV0</accession>
<dbReference type="PANTHER" id="PTHR31189">
    <property type="entry name" value="OS03G0336100 PROTEIN-RELATED"/>
    <property type="match status" value="1"/>
</dbReference>
<feature type="compositionally biased region" description="Low complexity" evidence="1">
    <location>
        <begin position="442"/>
        <end position="453"/>
    </location>
</feature>